<evidence type="ECO:0000313" key="2">
    <source>
        <dbReference type="EMBL" id="CAB0015327.1"/>
    </source>
</evidence>
<dbReference type="Proteomes" id="UP000479000">
    <property type="component" value="Unassembled WGS sequence"/>
</dbReference>
<feature type="non-terminal residue" evidence="2">
    <location>
        <position position="1"/>
    </location>
</feature>
<reference evidence="2 3" key="1">
    <citation type="submission" date="2020-02" db="EMBL/GenBank/DDBJ databases">
        <authorList>
            <person name="Ferguson B K."/>
        </authorList>
    </citation>
    <scope>NUCLEOTIDE SEQUENCE [LARGE SCALE GENOMIC DNA]</scope>
</reference>
<keyword evidence="3" id="KW-1185">Reference proteome</keyword>
<evidence type="ECO:0000313" key="3">
    <source>
        <dbReference type="Proteomes" id="UP000479000"/>
    </source>
</evidence>
<keyword evidence="1" id="KW-0732">Signal</keyword>
<gene>
    <name evidence="2" type="ORF">NTEN_LOCUS19667</name>
</gene>
<name>A0A6H5HFE7_9HEMI</name>
<organism evidence="2 3">
    <name type="scientific">Nesidiocoris tenuis</name>
    <dbReference type="NCBI Taxonomy" id="355587"/>
    <lineage>
        <taxon>Eukaryota</taxon>
        <taxon>Metazoa</taxon>
        <taxon>Ecdysozoa</taxon>
        <taxon>Arthropoda</taxon>
        <taxon>Hexapoda</taxon>
        <taxon>Insecta</taxon>
        <taxon>Pterygota</taxon>
        <taxon>Neoptera</taxon>
        <taxon>Paraneoptera</taxon>
        <taxon>Hemiptera</taxon>
        <taxon>Heteroptera</taxon>
        <taxon>Panheteroptera</taxon>
        <taxon>Cimicomorpha</taxon>
        <taxon>Miridae</taxon>
        <taxon>Dicyphina</taxon>
        <taxon>Nesidiocoris</taxon>
    </lineage>
</organism>
<dbReference type="AlphaFoldDB" id="A0A6H5HFE7"/>
<protein>
    <submittedName>
        <fullName evidence="2">Uncharacterized protein</fullName>
    </submittedName>
</protein>
<dbReference type="EMBL" id="CADCXU010028911">
    <property type="protein sequence ID" value="CAB0015327.1"/>
    <property type="molecule type" value="Genomic_DNA"/>
</dbReference>
<evidence type="ECO:0000256" key="1">
    <source>
        <dbReference type="SAM" id="SignalP"/>
    </source>
</evidence>
<feature type="signal peptide" evidence="1">
    <location>
        <begin position="1"/>
        <end position="16"/>
    </location>
</feature>
<sequence>MALGLLCLAAGPGSCGFDSRRWHGKCVPYPCHPWYSGFLEMIKNGELNPLLVMHY</sequence>
<feature type="chain" id="PRO_5026005039" evidence="1">
    <location>
        <begin position="17"/>
        <end position="55"/>
    </location>
</feature>
<feature type="non-terminal residue" evidence="2">
    <location>
        <position position="55"/>
    </location>
</feature>
<accession>A0A6H5HFE7</accession>
<proteinExistence type="predicted"/>